<dbReference type="PANTHER" id="PTHR30283">
    <property type="entry name" value="PEROXIDE STRESS RESPONSE PROTEIN YAAA"/>
    <property type="match status" value="1"/>
</dbReference>
<reference evidence="2 3" key="1">
    <citation type="submission" date="2019-08" db="EMBL/GenBank/DDBJ databases">
        <title>In-depth cultivation of the pig gut microbiome towards novel bacterial diversity and tailored functional studies.</title>
        <authorList>
            <person name="Wylensek D."/>
            <person name="Hitch T.C.A."/>
            <person name="Clavel T."/>
        </authorList>
    </citation>
    <scope>NUCLEOTIDE SEQUENCE [LARGE SCALE GENOMIC DNA]</scope>
    <source>
        <strain evidence="2 3">WCA-380-WT-2B</strain>
    </source>
</reference>
<comment type="caution">
    <text evidence="2">The sequence shown here is derived from an EMBL/GenBank/DDBJ whole genome shotgun (WGS) entry which is preliminary data.</text>
</comment>
<keyword evidence="3" id="KW-1185">Reference proteome</keyword>
<dbReference type="PANTHER" id="PTHR30283:SF4">
    <property type="entry name" value="PEROXIDE STRESS RESISTANCE PROTEIN YAAA"/>
    <property type="match status" value="1"/>
</dbReference>
<evidence type="ECO:0000256" key="1">
    <source>
        <dbReference type="HAMAP-Rule" id="MF_00652"/>
    </source>
</evidence>
<organism evidence="2 3">
    <name type="scientific">Anaerococcus porci</name>
    <dbReference type="NCBI Taxonomy" id="2652269"/>
    <lineage>
        <taxon>Bacteria</taxon>
        <taxon>Bacillati</taxon>
        <taxon>Bacillota</taxon>
        <taxon>Tissierellia</taxon>
        <taxon>Tissierellales</taxon>
        <taxon>Peptoniphilaceae</taxon>
        <taxon>Anaerococcus</taxon>
    </lineage>
</organism>
<sequence>MKIIISPAKRFIQYDREKTEDLIFERETRELVEMMRQYSISDLANMFSCNDELAIKAYYDYKEFDFDNLKNPALFSYDGLVFKQFNKEDFNDLDYLNNHVYIISALYGLCRPFTGISDYRLYMDSKKLDMHGFWADKIYKKVYEDEDYIINLASKEYSSLLRKYLKKGQILLTLTFKENRNGKIRSIVSYTKQMRGKMLKYLINEKISDIEDIKKIQIDDYIYDQYNSTKDELIFVREN</sequence>
<dbReference type="GO" id="GO:0033194">
    <property type="term" value="P:response to hydroperoxide"/>
    <property type="evidence" value="ECO:0007669"/>
    <property type="project" value="TreeGrafter"/>
</dbReference>
<dbReference type="Proteomes" id="UP000441925">
    <property type="component" value="Unassembled WGS sequence"/>
</dbReference>
<accession>A0A6N7VQV4</accession>
<dbReference type="Pfam" id="PF03883">
    <property type="entry name" value="H2O2_YaaD"/>
    <property type="match status" value="1"/>
</dbReference>
<dbReference type="HAMAP" id="MF_00652">
    <property type="entry name" value="UPF0246"/>
    <property type="match status" value="1"/>
</dbReference>
<dbReference type="InterPro" id="IPR005583">
    <property type="entry name" value="YaaA"/>
</dbReference>
<dbReference type="GO" id="GO:0005829">
    <property type="term" value="C:cytosol"/>
    <property type="evidence" value="ECO:0007669"/>
    <property type="project" value="TreeGrafter"/>
</dbReference>
<evidence type="ECO:0000313" key="2">
    <source>
        <dbReference type="EMBL" id="MSS77282.1"/>
    </source>
</evidence>
<name>A0A6N7VQV4_9FIRM</name>
<dbReference type="RefSeq" id="WP_154539269.1">
    <property type="nucleotide sequence ID" value="NZ_JAXDSU010000055.1"/>
</dbReference>
<evidence type="ECO:0000313" key="3">
    <source>
        <dbReference type="Proteomes" id="UP000441925"/>
    </source>
</evidence>
<gene>
    <name evidence="2" type="ORF">FYJ26_02410</name>
</gene>
<proteinExistence type="inferred from homology"/>
<protein>
    <recommendedName>
        <fullName evidence="1">UPF0246 protein FYJ26_02410</fullName>
    </recommendedName>
</protein>
<comment type="similarity">
    <text evidence="1">Belongs to the UPF0246 family.</text>
</comment>
<dbReference type="EMBL" id="VULQ01000002">
    <property type="protein sequence ID" value="MSS77282.1"/>
    <property type="molecule type" value="Genomic_DNA"/>
</dbReference>
<dbReference type="AlphaFoldDB" id="A0A6N7VQV4"/>